<keyword evidence="1" id="KW-0175">Coiled coil</keyword>
<comment type="caution">
    <text evidence="2">The sequence shown here is derived from an EMBL/GenBank/DDBJ whole genome shotgun (WGS) entry which is preliminary data.</text>
</comment>
<feature type="non-terminal residue" evidence="2">
    <location>
        <position position="1"/>
    </location>
</feature>
<keyword evidence="3" id="KW-1185">Reference proteome</keyword>
<sequence>NVLQEAKQTEFLYKSLQQSKVEQNRSKLFGIKETTPKANRAKHAKLDGLIAVLDSLTVPSEYERKYTTSGRWKGYLPFAIAFDLYSDLVFTGSHEYVTMKQQKYQFRTDILHPEYGLCIYIFKHNEKELVILQNDQVELSGVLNEIAGHQEMVPDEIDHALSFELVQGLLGTLDSEWSRLAVRGLLSSMLSGICKQLYNIGINPTTGNASLCRLKYVIEETSNAKLTAKDIARLKIKESIRHLTDKEQELQKALQNPLLSDVNNKRIEKELSAVQKRYRQKLQLQSNEDSLAFVSMVSRIAQTLIEENRLKARAQGAGRSALLDEDTMELVVKTLESDSSAERRRRDSVLYCDRSRVKEADQLDIANHYLEEQGKPCIKSSRTVALWQKPRKSNTREAKRHHKASDGRFFFTCKKPDKTLEDSHIDTHHQRAHVKLVRTDAYKNEELASLTLDIIMDDKATVKADTDVGWCGTKGRGIFMSTEKPHQYKERDFVGVENQVTPSAFRAMKWTVSDVDEKPTLVRIFDQSFVTVRPKDNKLLGSSGAVWASEQIRLVEEFPTVFCLPTSLHPSLSTFLLRVQHHCFLYHFCTEYANGDILTQELPYEEERKTTLHNGLSAAVEDFHVSLNDIPPSQKESISSIYQQVEDLKKKLETCRVPEDIKGTDESCKKLYDIRRRFPERPVPYPNVLELTDKGPGAGVHNIEVQDLFLLVCQLLESDHRIRLHRAPRDSAQNEAERTNAAIGEALTTGSPVAPPNDPFHGLPTAELERVCLKDIEQHCIAWE</sequence>
<evidence type="ECO:0000313" key="3">
    <source>
        <dbReference type="Proteomes" id="UP001159405"/>
    </source>
</evidence>
<evidence type="ECO:0000256" key="1">
    <source>
        <dbReference type="SAM" id="Coils"/>
    </source>
</evidence>
<name>A0ABN8REK5_9CNID</name>
<accession>A0ABN8REK5</accession>
<gene>
    <name evidence="2" type="ORF">PLOB_00019179</name>
</gene>
<protein>
    <submittedName>
        <fullName evidence="2">Uncharacterized protein</fullName>
    </submittedName>
</protein>
<organism evidence="2 3">
    <name type="scientific">Porites lobata</name>
    <dbReference type="NCBI Taxonomy" id="104759"/>
    <lineage>
        <taxon>Eukaryota</taxon>
        <taxon>Metazoa</taxon>
        <taxon>Cnidaria</taxon>
        <taxon>Anthozoa</taxon>
        <taxon>Hexacorallia</taxon>
        <taxon>Scleractinia</taxon>
        <taxon>Fungiina</taxon>
        <taxon>Poritidae</taxon>
        <taxon>Porites</taxon>
    </lineage>
</organism>
<dbReference type="Proteomes" id="UP001159405">
    <property type="component" value="Unassembled WGS sequence"/>
</dbReference>
<reference evidence="2 3" key="1">
    <citation type="submission" date="2022-05" db="EMBL/GenBank/DDBJ databases">
        <authorList>
            <consortium name="Genoscope - CEA"/>
            <person name="William W."/>
        </authorList>
    </citation>
    <scope>NUCLEOTIDE SEQUENCE [LARGE SCALE GENOMIC DNA]</scope>
</reference>
<dbReference type="EMBL" id="CALNXK010000223">
    <property type="protein sequence ID" value="CAH3177253.1"/>
    <property type="molecule type" value="Genomic_DNA"/>
</dbReference>
<feature type="non-terminal residue" evidence="2">
    <location>
        <position position="784"/>
    </location>
</feature>
<evidence type="ECO:0000313" key="2">
    <source>
        <dbReference type="EMBL" id="CAH3177253.1"/>
    </source>
</evidence>
<feature type="coiled-coil region" evidence="1">
    <location>
        <begin position="236"/>
        <end position="284"/>
    </location>
</feature>
<proteinExistence type="predicted"/>